<sequence>MKKGGMAFQIVLLALTVAYFKFFPESLWLPKVIIFMFVGIIWIIIRHKMGNGHVETAKEEAVSAEVALEQLNGEAQVASSQVSAISEQLCITLDENNEFTTHLFNQTQSMSKINNDVSQNIKEMVGHVNQINAMLNDVMGITQDMEQKSDDSSKIIFSSLTEILEIVKTVNDIQESSIETIAYVGRLHEATEQIIYILDTVESISEQTQLLALNATIESARAGEAGRGFGVVAEQIRKLSTDTNNAAKDISKLINTIQDEVKRVTRQVDENSTRVEKGVAISSKVEHNLKNISASFEEVSGLINRVSGLSKDQVDKSDEIKEKIEHVEEMMTHANESVDAVYHSVAKQKEGMAEMDEMSKRLNDASENLKNVFYDQQSDQEVIISDTTKQLIQKIEKAIFGDRRLATMEAGAHEGLLKGVLNQYSEVEAIWTNDIKGRFLHSIPPAGIVNGSVRDWFKHSSKGEIYYSPMYISAITKQPCQTVSFPIKDTDGKIIGVIGLDLKA</sequence>
<keyword evidence="4" id="KW-0472">Membrane</keyword>
<proteinExistence type="predicted"/>
<organism evidence="6 7">
    <name type="scientific">Fusibacter paucivorans</name>
    <dbReference type="NCBI Taxonomy" id="76009"/>
    <lineage>
        <taxon>Bacteria</taxon>
        <taxon>Bacillati</taxon>
        <taxon>Bacillota</taxon>
        <taxon>Clostridia</taxon>
        <taxon>Eubacteriales</taxon>
        <taxon>Eubacteriales Family XII. Incertae Sedis</taxon>
        <taxon>Fusibacter</taxon>
    </lineage>
</organism>
<evidence type="ECO:0000259" key="5">
    <source>
        <dbReference type="PROSITE" id="PS50111"/>
    </source>
</evidence>
<name>A0ABS5PNB9_9FIRM</name>
<dbReference type="Proteomes" id="UP000746471">
    <property type="component" value="Unassembled WGS sequence"/>
</dbReference>
<dbReference type="InterPro" id="IPR029151">
    <property type="entry name" value="Sensor-like_sf"/>
</dbReference>
<comment type="caution">
    <text evidence="6">The sequence shown here is derived from an EMBL/GenBank/DDBJ whole genome shotgun (WGS) entry which is preliminary data.</text>
</comment>
<dbReference type="Gene3D" id="3.30.450.20">
    <property type="entry name" value="PAS domain"/>
    <property type="match status" value="1"/>
</dbReference>
<gene>
    <name evidence="6" type="ORF">KHM83_04260</name>
</gene>
<protein>
    <submittedName>
        <fullName evidence="6">Chemotaxis protein</fullName>
    </submittedName>
</protein>
<dbReference type="Gene3D" id="1.10.287.950">
    <property type="entry name" value="Methyl-accepting chemotaxis protein"/>
    <property type="match status" value="1"/>
</dbReference>
<dbReference type="PANTHER" id="PTHR32089:SF112">
    <property type="entry name" value="LYSOZYME-LIKE PROTEIN-RELATED"/>
    <property type="match status" value="1"/>
</dbReference>
<keyword evidence="4" id="KW-1133">Transmembrane helix</keyword>
<dbReference type="InterPro" id="IPR004089">
    <property type="entry name" value="MCPsignal_dom"/>
</dbReference>
<accession>A0ABS5PNB9</accession>
<dbReference type="CDD" id="cd18773">
    <property type="entry name" value="PDC1_HK_sensor"/>
    <property type="match status" value="1"/>
</dbReference>
<keyword evidence="3" id="KW-0175">Coiled coil</keyword>
<feature type="coiled-coil region" evidence="3">
    <location>
        <begin position="54"/>
        <end position="88"/>
    </location>
</feature>
<reference evidence="6 7" key="1">
    <citation type="submission" date="2021-05" db="EMBL/GenBank/DDBJ databases">
        <title>Fusibacter ferrireducens sp. nov., an anaerobic, sulfur- and Fe-reducing bacterium isolated from the mangrove sediment.</title>
        <authorList>
            <person name="Qiu D."/>
        </authorList>
    </citation>
    <scope>NUCLEOTIDE SEQUENCE [LARGE SCALE GENOMIC DNA]</scope>
    <source>
        <strain evidence="6 7">DSM 12116</strain>
    </source>
</reference>
<dbReference type="EMBL" id="JAHBCL010000006">
    <property type="protein sequence ID" value="MBS7525889.1"/>
    <property type="molecule type" value="Genomic_DNA"/>
</dbReference>
<dbReference type="SMART" id="SM00283">
    <property type="entry name" value="MA"/>
    <property type="match status" value="1"/>
</dbReference>
<dbReference type="SUPFAM" id="SSF58104">
    <property type="entry name" value="Methyl-accepting chemotaxis protein (MCP) signaling domain"/>
    <property type="match status" value="1"/>
</dbReference>
<evidence type="ECO:0000256" key="3">
    <source>
        <dbReference type="SAM" id="Coils"/>
    </source>
</evidence>
<evidence type="ECO:0000313" key="6">
    <source>
        <dbReference type="EMBL" id="MBS7525889.1"/>
    </source>
</evidence>
<evidence type="ECO:0000256" key="2">
    <source>
        <dbReference type="PROSITE-ProRule" id="PRU00284"/>
    </source>
</evidence>
<evidence type="ECO:0000256" key="1">
    <source>
        <dbReference type="ARBA" id="ARBA00023224"/>
    </source>
</evidence>
<dbReference type="PANTHER" id="PTHR32089">
    <property type="entry name" value="METHYL-ACCEPTING CHEMOTAXIS PROTEIN MCPB"/>
    <property type="match status" value="1"/>
</dbReference>
<keyword evidence="4" id="KW-0812">Transmembrane</keyword>
<evidence type="ECO:0000313" key="7">
    <source>
        <dbReference type="Proteomes" id="UP000746471"/>
    </source>
</evidence>
<dbReference type="RefSeq" id="WP_213235676.1">
    <property type="nucleotide sequence ID" value="NZ_JAHBCL010000006.1"/>
</dbReference>
<evidence type="ECO:0000256" key="4">
    <source>
        <dbReference type="SAM" id="Phobius"/>
    </source>
</evidence>
<keyword evidence="1 2" id="KW-0807">Transducer</keyword>
<feature type="domain" description="Methyl-accepting transducer" evidence="5">
    <location>
        <begin position="92"/>
        <end position="328"/>
    </location>
</feature>
<dbReference type="PROSITE" id="PS50111">
    <property type="entry name" value="CHEMOTAXIS_TRANSDUC_2"/>
    <property type="match status" value="1"/>
</dbReference>
<keyword evidence="7" id="KW-1185">Reference proteome</keyword>
<dbReference type="Pfam" id="PF00015">
    <property type="entry name" value="MCPsignal"/>
    <property type="match status" value="1"/>
</dbReference>
<feature type="transmembrane region" description="Helical" evidence="4">
    <location>
        <begin position="28"/>
        <end position="45"/>
    </location>
</feature>
<dbReference type="SUPFAM" id="SSF103190">
    <property type="entry name" value="Sensory domain-like"/>
    <property type="match status" value="1"/>
</dbReference>